<feature type="transmembrane region" description="Helical" evidence="2">
    <location>
        <begin position="126"/>
        <end position="148"/>
    </location>
</feature>
<evidence type="ECO:0000313" key="3">
    <source>
        <dbReference type="EMBL" id="TQM62071.1"/>
    </source>
</evidence>
<evidence type="ECO:0000256" key="2">
    <source>
        <dbReference type="SAM" id="Phobius"/>
    </source>
</evidence>
<dbReference type="Pfam" id="PF14110">
    <property type="entry name" value="DUF4282"/>
    <property type="match status" value="1"/>
</dbReference>
<accession>A0A543HUP5</accession>
<feature type="transmembrane region" description="Helical" evidence="2">
    <location>
        <begin position="98"/>
        <end position="120"/>
    </location>
</feature>
<feature type="compositionally biased region" description="Low complexity" evidence="1">
    <location>
        <begin position="1"/>
        <end position="13"/>
    </location>
</feature>
<keyword evidence="2" id="KW-1133">Transmembrane helix</keyword>
<evidence type="ECO:0000313" key="4">
    <source>
        <dbReference type="Proteomes" id="UP000316747"/>
    </source>
</evidence>
<protein>
    <submittedName>
        <fullName evidence="3">Uncharacterized protein DUF4282</fullName>
    </submittedName>
</protein>
<dbReference type="RefSeq" id="WP_141844165.1">
    <property type="nucleotide sequence ID" value="NZ_VFPM01000002.1"/>
</dbReference>
<dbReference type="InterPro" id="IPR025557">
    <property type="entry name" value="DUF4282"/>
</dbReference>
<sequence>MSDQNPPEQGSFGSPPPGSDPLGAGPGATPPPGGSTPPPPPPAAVSPAGPPSQPAQPSMASSAVSSGAGAIVDSSTGFFPALFDFSFNSFVTPKIVRFVYVLATIWAAVMYVIVVISAFTQSVTSGLIALVFGPLVAIIWLAVVRIGLEFGISVVRMSEDVHKRLPQA</sequence>
<reference evidence="3 4" key="1">
    <citation type="submission" date="2019-06" db="EMBL/GenBank/DDBJ databases">
        <title>Genome sequencing of plant associated microbes to promote plant fitness in Sorghum bicolor and Oryza sativa.</title>
        <authorList>
            <person name="Coleman-Derr D."/>
        </authorList>
    </citation>
    <scope>NUCLEOTIDE SEQUENCE [LARGE SCALE GENOMIC DNA]</scope>
    <source>
        <strain evidence="3 4">KV-663</strain>
    </source>
</reference>
<feature type="compositionally biased region" description="Pro residues" evidence="1">
    <location>
        <begin position="28"/>
        <end position="54"/>
    </location>
</feature>
<gene>
    <name evidence="3" type="ORF">FBY41_2098</name>
</gene>
<name>A0A543HUP5_9MICO</name>
<keyword evidence="2" id="KW-0812">Transmembrane</keyword>
<organism evidence="3 4">
    <name type="scientific">Humibacillus xanthopallidus</name>
    <dbReference type="NCBI Taxonomy" id="412689"/>
    <lineage>
        <taxon>Bacteria</taxon>
        <taxon>Bacillati</taxon>
        <taxon>Actinomycetota</taxon>
        <taxon>Actinomycetes</taxon>
        <taxon>Micrococcales</taxon>
        <taxon>Intrasporangiaceae</taxon>
        <taxon>Humibacillus</taxon>
    </lineage>
</organism>
<evidence type="ECO:0000256" key="1">
    <source>
        <dbReference type="SAM" id="MobiDB-lite"/>
    </source>
</evidence>
<dbReference type="OrthoDB" id="3261033at2"/>
<feature type="region of interest" description="Disordered" evidence="1">
    <location>
        <begin position="1"/>
        <end position="61"/>
    </location>
</feature>
<proteinExistence type="predicted"/>
<keyword evidence="2" id="KW-0472">Membrane</keyword>
<comment type="caution">
    <text evidence="3">The sequence shown here is derived from an EMBL/GenBank/DDBJ whole genome shotgun (WGS) entry which is preliminary data.</text>
</comment>
<dbReference type="EMBL" id="VFPM01000002">
    <property type="protein sequence ID" value="TQM62071.1"/>
    <property type="molecule type" value="Genomic_DNA"/>
</dbReference>
<dbReference type="Proteomes" id="UP000316747">
    <property type="component" value="Unassembled WGS sequence"/>
</dbReference>
<keyword evidence="4" id="KW-1185">Reference proteome</keyword>
<dbReference type="AlphaFoldDB" id="A0A543HUP5"/>